<feature type="compositionally biased region" description="Pro residues" evidence="1">
    <location>
        <begin position="21"/>
        <end position="31"/>
    </location>
</feature>
<comment type="caution">
    <text evidence="2">The sequence shown here is derived from an EMBL/GenBank/DDBJ whole genome shotgun (WGS) entry which is preliminary data.</text>
</comment>
<organism evidence="2 3">
    <name type="scientific">Mythimna separata</name>
    <name type="common">Oriental armyworm</name>
    <name type="synonym">Pseudaletia separata</name>
    <dbReference type="NCBI Taxonomy" id="271217"/>
    <lineage>
        <taxon>Eukaryota</taxon>
        <taxon>Metazoa</taxon>
        <taxon>Ecdysozoa</taxon>
        <taxon>Arthropoda</taxon>
        <taxon>Hexapoda</taxon>
        <taxon>Insecta</taxon>
        <taxon>Pterygota</taxon>
        <taxon>Neoptera</taxon>
        <taxon>Endopterygota</taxon>
        <taxon>Lepidoptera</taxon>
        <taxon>Glossata</taxon>
        <taxon>Ditrysia</taxon>
        <taxon>Noctuoidea</taxon>
        <taxon>Noctuidae</taxon>
        <taxon>Noctuinae</taxon>
        <taxon>Hadenini</taxon>
        <taxon>Mythimna</taxon>
    </lineage>
</organism>
<gene>
    <name evidence="2" type="ORF">PYW07_017292</name>
</gene>
<feature type="compositionally biased region" description="Low complexity" evidence="1">
    <location>
        <begin position="10"/>
        <end position="20"/>
    </location>
</feature>
<evidence type="ECO:0000313" key="3">
    <source>
        <dbReference type="Proteomes" id="UP001231518"/>
    </source>
</evidence>
<dbReference type="EMBL" id="JARGEI010000006">
    <property type="protein sequence ID" value="KAJ8730254.1"/>
    <property type="molecule type" value="Genomic_DNA"/>
</dbReference>
<evidence type="ECO:0000256" key="1">
    <source>
        <dbReference type="SAM" id="MobiDB-lite"/>
    </source>
</evidence>
<dbReference type="AlphaFoldDB" id="A0AAD7YXQ1"/>
<accession>A0AAD7YXQ1</accession>
<sequence>MRDLVAAHFANAPAPQAPARNPSPPRQPTPSLPSSLETYNSHRKIKRPKLGDRKVYRPVRRHTLSRIDETPPNTLRPRSKSLQHSASMQHSTDFSSTRPILRSRSNISADTSRSVPVCNQSHDAEPQLSSSPQYAEPTRSEASSYERPASMTDLPIMVPLDPATGAYIPYPEYTYYHDDGCRLARYRQYNKKSKKYSPKHSNLYLAFMY</sequence>
<feature type="compositionally biased region" description="Polar residues" evidence="1">
    <location>
        <begin position="80"/>
        <end position="133"/>
    </location>
</feature>
<proteinExistence type="predicted"/>
<protein>
    <submittedName>
        <fullName evidence="2">Uncharacterized protein</fullName>
    </submittedName>
</protein>
<reference evidence="2" key="1">
    <citation type="submission" date="2023-03" db="EMBL/GenBank/DDBJ databases">
        <title>Chromosome-level genomes of two armyworms, Mythimna separata and Mythimna loreyi, provide insights into the biosynthesis and reception of sex pheromones.</title>
        <authorList>
            <person name="Zhao H."/>
        </authorList>
    </citation>
    <scope>NUCLEOTIDE SEQUENCE</scope>
    <source>
        <strain evidence="2">BeijingLab</strain>
        <tissue evidence="2">Pupa</tissue>
    </source>
</reference>
<dbReference type="Proteomes" id="UP001231518">
    <property type="component" value="Chromosome 9"/>
</dbReference>
<keyword evidence="3" id="KW-1185">Reference proteome</keyword>
<name>A0AAD7YXQ1_MYTSE</name>
<feature type="region of interest" description="Disordered" evidence="1">
    <location>
        <begin position="1"/>
        <end position="148"/>
    </location>
</feature>
<evidence type="ECO:0000313" key="2">
    <source>
        <dbReference type="EMBL" id="KAJ8730254.1"/>
    </source>
</evidence>